<reference evidence="2" key="1">
    <citation type="journal article" date="2022" name="Mol. Ecol. Resour.">
        <title>The genomes of chicory, endive, great burdock and yacon provide insights into Asteraceae palaeo-polyploidization history and plant inulin production.</title>
        <authorList>
            <person name="Fan W."/>
            <person name="Wang S."/>
            <person name="Wang H."/>
            <person name="Wang A."/>
            <person name="Jiang F."/>
            <person name="Liu H."/>
            <person name="Zhao H."/>
            <person name="Xu D."/>
            <person name="Zhang Y."/>
        </authorList>
    </citation>
    <scope>NUCLEOTIDE SEQUENCE [LARGE SCALE GENOMIC DNA]</scope>
    <source>
        <strain evidence="2">cv. Yunnan</strain>
    </source>
</reference>
<comment type="caution">
    <text evidence="1">The sequence shown here is derived from an EMBL/GenBank/DDBJ whole genome shotgun (WGS) entry which is preliminary data.</text>
</comment>
<evidence type="ECO:0000313" key="1">
    <source>
        <dbReference type="EMBL" id="KAI3712233.1"/>
    </source>
</evidence>
<dbReference type="EMBL" id="CM042041">
    <property type="protein sequence ID" value="KAI3712233.1"/>
    <property type="molecule type" value="Genomic_DNA"/>
</dbReference>
<sequence length="492" mass="53135">MEPNATIKSSSDDKIQPVEQKPAGGGWGWGFSPLSVLSDLQKAAEEISRSAAEVAKTAANSISELQNEFEDSESSKEDLPEASDKDQESEDEEDKKRKSALERLEKASDDTFLGQGIKAIDTSVENFASGAWQVLGNAWKGGSSFVQKLENSIQQGGLPAAGSVLETGIAFTAKGIQVLEHVGKETVDLLITKSGMETDKNAGESGCETEEDQLLEVTFDRCFYIYGGPEQLEELEALSNHYSLIFNRRKAKMSTEEKSAYDVKLKEVQQMLILDHVSDGNKAESEMGKNVENVADSTDDEITSFHRSSMSKAAEMAAGFANALAGLSAVDVVQRTGGRLDSLHSEGIHRLSEMCCIAVSQLLILGKSVIHNANKAQDAANDDDDIIKIEWPEDSVEKVKAIRMKAQSMTGYLESDAISFAAGISDVAEAYAAAINSATLDSPKVLPEKSVQDKVNSFCEDLRVNRTTALGKIQDGLHFLAYVVLSTSMPAV</sequence>
<accession>A0ACB9AS68</accession>
<keyword evidence="2" id="KW-1185">Reference proteome</keyword>
<organism evidence="1 2">
    <name type="scientific">Smallanthus sonchifolius</name>
    <dbReference type="NCBI Taxonomy" id="185202"/>
    <lineage>
        <taxon>Eukaryota</taxon>
        <taxon>Viridiplantae</taxon>
        <taxon>Streptophyta</taxon>
        <taxon>Embryophyta</taxon>
        <taxon>Tracheophyta</taxon>
        <taxon>Spermatophyta</taxon>
        <taxon>Magnoliopsida</taxon>
        <taxon>eudicotyledons</taxon>
        <taxon>Gunneridae</taxon>
        <taxon>Pentapetalae</taxon>
        <taxon>asterids</taxon>
        <taxon>campanulids</taxon>
        <taxon>Asterales</taxon>
        <taxon>Asteraceae</taxon>
        <taxon>Asteroideae</taxon>
        <taxon>Heliantheae alliance</taxon>
        <taxon>Millerieae</taxon>
        <taxon>Smallanthus</taxon>
    </lineage>
</organism>
<evidence type="ECO:0000313" key="2">
    <source>
        <dbReference type="Proteomes" id="UP001056120"/>
    </source>
</evidence>
<gene>
    <name evidence="1" type="ORF">L1987_70784</name>
</gene>
<protein>
    <submittedName>
        <fullName evidence="1">Uncharacterized protein</fullName>
    </submittedName>
</protein>
<name>A0ACB9AS68_9ASTR</name>
<dbReference type="Proteomes" id="UP001056120">
    <property type="component" value="Linkage Group LG24"/>
</dbReference>
<proteinExistence type="predicted"/>
<reference evidence="1 2" key="2">
    <citation type="journal article" date="2022" name="Mol. Ecol. Resour.">
        <title>The genomes of chicory, endive, great burdock and yacon provide insights into Asteraceae paleo-polyploidization history and plant inulin production.</title>
        <authorList>
            <person name="Fan W."/>
            <person name="Wang S."/>
            <person name="Wang H."/>
            <person name="Wang A."/>
            <person name="Jiang F."/>
            <person name="Liu H."/>
            <person name="Zhao H."/>
            <person name="Xu D."/>
            <person name="Zhang Y."/>
        </authorList>
    </citation>
    <scope>NUCLEOTIDE SEQUENCE [LARGE SCALE GENOMIC DNA]</scope>
    <source>
        <strain evidence="2">cv. Yunnan</strain>
        <tissue evidence="1">Leaves</tissue>
    </source>
</reference>